<dbReference type="InterPro" id="IPR017900">
    <property type="entry name" value="4Fe4S_Fe_S_CS"/>
</dbReference>
<keyword evidence="4" id="KW-0408">Iron</keyword>
<dbReference type="SUPFAM" id="SSF54862">
    <property type="entry name" value="4Fe-4S ferredoxins"/>
    <property type="match status" value="1"/>
</dbReference>
<dbReference type="GO" id="GO:0051539">
    <property type="term" value="F:4 iron, 4 sulfur cluster binding"/>
    <property type="evidence" value="ECO:0007669"/>
    <property type="project" value="UniProtKB-KW"/>
</dbReference>
<keyword evidence="2" id="KW-0479">Metal-binding</keyword>
<dbReference type="EMBL" id="FNGO01000002">
    <property type="protein sequence ID" value="SDL20039.1"/>
    <property type="molecule type" value="Genomic_DNA"/>
</dbReference>
<dbReference type="PROSITE" id="PS51379">
    <property type="entry name" value="4FE4S_FER_2"/>
    <property type="match status" value="2"/>
</dbReference>
<evidence type="ECO:0000256" key="5">
    <source>
        <dbReference type="ARBA" id="ARBA00023014"/>
    </source>
</evidence>
<dbReference type="PROSITE" id="PS00198">
    <property type="entry name" value="4FE4S_FER_1"/>
    <property type="match status" value="2"/>
</dbReference>
<dbReference type="Pfam" id="PF02662">
    <property type="entry name" value="FlpD"/>
    <property type="match status" value="1"/>
</dbReference>
<evidence type="ECO:0000259" key="6">
    <source>
        <dbReference type="PROSITE" id="PS51379"/>
    </source>
</evidence>
<accession>A0A1G9I492</accession>
<evidence type="ECO:0000256" key="1">
    <source>
        <dbReference type="ARBA" id="ARBA00022485"/>
    </source>
</evidence>
<protein>
    <submittedName>
        <fullName evidence="7">4Fe-4S dicluster domain-containing protein</fullName>
    </submittedName>
</protein>
<evidence type="ECO:0000313" key="7">
    <source>
        <dbReference type="EMBL" id="SDL20039.1"/>
    </source>
</evidence>
<dbReference type="GO" id="GO:0046872">
    <property type="term" value="F:metal ion binding"/>
    <property type="evidence" value="ECO:0007669"/>
    <property type="project" value="UniProtKB-KW"/>
</dbReference>
<dbReference type="InterPro" id="IPR050572">
    <property type="entry name" value="Fe-S_Ferredoxin"/>
</dbReference>
<gene>
    <name evidence="7" type="ORF">SAMN04488692_102111</name>
</gene>
<dbReference type="OrthoDB" id="1721611at2"/>
<dbReference type="PANTHER" id="PTHR43687:SF1">
    <property type="entry name" value="FERREDOXIN III"/>
    <property type="match status" value="1"/>
</dbReference>
<dbReference type="GO" id="GO:0016491">
    <property type="term" value="F:oxidoreductase activity"/>
    <property type="evidence" value="ECO:0007669"/>
    <property type="project" value="UniProtKB-KW"/>
</dbReference>
<dbReference type="RefSeq" id="WP_089757985.1">
    <property type="nucleotide sequence ID" value="NZ_FNGO01000002.1"/>
</dbReference>
<dbReference type="STRING" id="321763.SAMN04488692_102111"/>
<feature type="domain" description="4Fe-4S ferredoxin-type" evidence="6">
    <location>
        <begin position="302"/>
        <end position="331"/>
    </location>
</feature>
<keyword evidence="5" id="KW-0411">Iron-sulfur</keyword>
<dbReference type="Pfam" id="PF12838">
    <property type="entry name" value="Fer4_7"/>
    <property type="match status" value="1"/>
</dbReference>
<dbReference type="InterPro" id="IPR017896">
    <property type="entry name" value="4Fe4S_Fe-S-bd"/>
</dbReference>
<sequence>MSGSDNQYDVVYIGESLEEEELSSTSISPEILSSCRGEVGGFELGIKDNGEVNESLSAASIVINLPFQEELPVEAGQSLTDDPEDFLEEDSDEPLLIVQDYSELSPAAISSWGLKTALEAREKSPERDIYYFYKAMRFMDNNDELYEKARRQNVVFLKYDLGELEIGEKEICYQREDIDIELTGEMIIAPELKPAAHNDRLADILKIEQDEYGYLQKENVYLQPTLSGKRGVYVLGGARGPNALTYQEEEKSFTLAEIKRILQGVEEMDDEDREIDDQKCVVCYTCQRVCPHGAVQRDEELNSMTIMDLACQGCNLCISRCPAGAITRSGESENGEEQDGVQVIICENSAAIAREKADDDPLKAQEVEEVPCASTVKREQIFSRLKGGNGELLILGCISEACKHLTGHDRCEQVVNKAREDMEKLGLDTSRLEYRRLSPRMAEDLSAFLDNWKEESHR</sequence>
<feature type="domain" description="4Fe-4S ferredoxin-type" evidence="6">
    <location>
        <begin position="271"/>
        <end position="300"/>
    </location>
</feature>
<keyword evidence="3" id="KW-0560">Oxidoreductase</keyword>
<dbReference type="Proteomes" id="UP000199476">
    <property type="component" value="Unassembled WGS sequence"/>
</dbReference>
<organism evidence="7 8">
    <name type="scientific">Halarsenatibacter silvermanii</name>
    <dbReference type="NCBI Taxonomy" id="321763"/>
    <lineage>
        <taxon>Bacteria</taxon>
        <taxon>Bacillati</taxon>
        <taxon>Bacillota</taxon>
        <taxon>Clostridia</taxon>
        <taxon>Halanaerobiales</taxon>
        <taxon>Halarsenatibacteraceae</taxon>
        <taxon>Halarsenatibacter</taxon>
    </lineage>
</organism>
<evidence type="ECO:0000256" key="4">
    <source>
        <dbReference type="ARBA" id="ARBA00023004"/>
    </source>
</evidence>
<evidence type="ECO:0000313" key="8">
    <source>
        <dbReference type="Proteomes" id="UP000199476"/>
    </source>
</evidence>
<name>A0A1G9I492_9FIRM</name>
<evidence type="ECO:0000256" key="2">
    <source>
        <dbReference type="ARBA" id="ARBA00022723"/>
    </source>
</evidence>
<reference evidence="7 8" key="1">
    <citation type="submission" date="2016-10" db="EMBL/GenBank/DDBJ databases">
        <authorList>
            <person name="de Groot N.N."/>
        </authorList>
    </citation>
    <scope>NUCLEOTIDE SEQUENCE [LARGE SCALE GENOMIC DNA]</scope>
    <source>
        <strain evidence="7 8">SLAS-1</strain>
    </source>
</reference>
<keyword evidence="1" id="KW-0004">4Fe-4S</keyword>
<evidence type="ECO:0000256" key="3">
    <source>
        <dbReference type="ARBA" id="ARBA00023002"/>
    </source>
</evidence>
<dbReference type="Gene3D" id="3.30.70.20">
    <property type="match status" value="1"/>
</dbReference>
<dbReference type="PANTHER" id="PTHR43687">
    <property type="entry name" value="ADENYLYLSULFATE REDUCTASE, BETA SUBUNIT"/>
    <property type="match status" value="1"/>
</dbReference>
<dbReference type="AlphaFoldDB" id="A0A1G9I492"/>
<dbReference type="InterPro" id="IPR003813">
    <property type="entry name" value="MvhD/FlpD"/>
</dbReference>
<proteinExistence type="predicted"/>
<keyword evidence="8" id="KW-1185">Reference proteome</keyword>